<keyword evidence="2" id="KW-0507">mRNA processing</keyword>
<dbReference type="Pfam" id="PF23240">
    <property type="entry name" value="HAT_PRP39_N"/>
    <property type="match status" value="1"/>
</dbReference>
<evidence type="ECO:0000313" key="7">
    <source>
        <dbReference type="EMBL" id="VDP91393.1"/>
    </source>
</evidence>
<sequence>MSFSKLLKKALDNPTEFNVWTTLLDLVEKQQNIDHARKAFENFFDHFPYCYGYWKKWADMERHKGNKEEALNVYEKGVKAVPLSIDLWTAYLDAAVDLYEEALEAAGLEFRSDALWEHYIGWETSHNLCLVVAFTLSRYALSYSPGWPPIHRRRTEIVFDHCYLCYSTRIRW</sequence>
<reference evidence="9" key="1">
    <citation type="submission" date="2016-06" db="UniProtKB">
        <authorList>
            <consortium name="WormBaseParasite"/>
        </authorList>
    </citation>
    <scope>IDENTIFICATION</scope>
</reference>
<dbReference type="PANTHER" id="PTHR17204">
    <property type="entry name" value="PRE-MRNA PROCESSING PROTEIN PRP39-RELATED"/>
    <property type="match status" value="1"/>
</dbReference>
<dbReference type="OrthoDB" id="10265668at2759"/>
<evidence type="ECO:0000313" key="9">
    <source>
        <dbReference type="WBParaSite" id="ECPE_0001416101-mRNA-1"/>
    </source>
</evidence>
<evidence type="ECO:0000256" key="2">
    <source>
        <dbReference type="ARBA" id="ARBA00022664"/>
    </source>
</evidence>
<name>A0A183B4I6_9TREM</name>
<dbReference type="PANTHER" id="PTHR17204:SF5">
    <property type="entry name" value="PRE-MRNA-PROCESSING FACTOR 39"/>
    <property type="match status" value="1"/>
</dbReference>
<dbReference type="GO" id="GO:0000243">
    <property type="term" value="C:commitment complex"/>
    <property type="evidence" value="ECO:0007669"/>
    <property type="project" value="TreeGrafter"/>
</dbReference>
<dbReference type="SUPFAM" id="SSF48452">
    <property type="entry name" value="TPR-like"/>
    <property type="match status" value="1"/>
</dbReference>
<evidence type="ECO:0000256" key="6">
    <source>
        <dbReference type="ARBA" id="ARBA00038019"/>
    </source>
</evidence>
<dbReference type="InterPro" id="IPR003107">
    <property type="entry name" value="HAT"/>
</dbReference>
<dbReference type="EMBL" id="UZAN01056761">
    <property type="protein sequence ID" value="VDP91393.1"/>
    <property type="molecule type" value="Genomic_DNA"/>
</dbReference>
<proteinExistence type="inferred from homology"/>
<accession>A0A183B4I6</accession>
<dbReference type="Proteomes" id="UP000272942">
    <property type="component" value="Unassembled WGS sequence"/>
</dbReference>
<dbReference type="GO" id="GO:0005685">
    <property type="term" value="C:U1 snRNP"/>
    <property type="evidence" value="ECO:0007669"/>
    <property type="project" value="TreeGrafter"/>
</dbReference>
<reference evidence="7 8" key="2">
    <citation type="submission" date="2018-11" db="EMBL/GenBank/DDBJ databases">
        <authorList>
            <consortium name="Pathogen Informatics"/>
        </authorList>
    </citation>
    <scope>NUCLEOTIDE SEQUENCE [LARGE SCALE GENOMIC DNA]</scope>
    <source>
        <strain evidence="7 8">Egypt</strain>
    </source>
</reference>
<dbReference type="SMART" id="SM00386">
    <property type="entry name" value="HAT"/>
    <property type="match status" value="2"/>
</dbReference>
<evidence type="ECO:0000256" key="3">
    <source>
        <dbReference type="ARBA" id="ARBA00022737"/>
    </source>
</evidence>
<dbReference type="InterPro" id="IPR011990">
    <property type="entry name" value="TPR-like_helical_dom_sf"/>
</dbReference>
<dbReference type="GO" id="GO:0030627">
    <property type="term" value="F:pre-mRNA 5'-splice site binding"/>
    <property type="evidence" value="ECO:0007669"/>
    <property type="project" value="TreeGrafter"/>
</dbReference>
<comment type="similarity">
    <text evidence="6">Belongs to the PRP39 family.</text>
</comment>
<evidence type="ECO:0000256" key="5">
    <source>
        <dbReference type="ARBA" id="ARBA00023242"/>
    </source>
</evidence>
<dbReference type="GO" id="GO:0000395">
    <property type="term" value="P:mRNA 5'-splice site recognition"/>
    <property type="evidence" value="ECO:0007669"/>
    <property type="project" value="TreeGrafter"/>
</dbReference>
<gene>
    <name evidence="7" type="ORF">ECPE_LOCUS14121</name>
</gene>
<protein>
    <submittedName>
        <fullName evidence="9">TPR_REGION domain-containing protein</fullName>
    </submittedName>
</protein>
<dbReference type="Gene3D" id="1.25.40.10">
    <property type="entry name" value="Tetratricopeptide repeat domain"/>
    <property type="match status" value="1"/>
</dbReference>
<keyword evidence="5" id="KW-0539">Nucleus</keyword>
<evidence type="ECO:0000313" key="8">
    <source>
        <dbReference type="Proteomes" id="UP000272942"/>
    </source>
</evidence>
<keyword evidence="4" id="KW-0508">mRNA splicing</keyword>
<dbReference type="GO" id="GO:0071004">
    <property type="term" value="C:U2-type prespliceosome"/>
    <property type="evidence" value="ECO:0007669"/>
    <property type="project" value="TreeGrafter"/>
</dbReference>
<evidence type="ECO:0000256" key="1">
    <source>
        <dbReference type="ARBA" id="ARBA00004123"/>
    </source>
</evidence>
<organism evidence="9">
    <name type="scientific">Echinostoma caproni</name>
    <dbReference type="NCBI Taxonomy" id="27848"/>
    <lineage>
        <taxon>Eukaryota</taxon>
        <taxon>Metazoa</taxon>
        <taxon>Spiralia</taxon>
        <taxon>Lophotrochozoa</taxon>
        <taxon>Platyhelminthes</taxon>
        <taxon>Trematoda</taxon>
        <taxon>Digenea</taxon>
        <taxon>Plagiorchiida</taxon>
        <taxon>Echinostomata</taxon>
        <taxon>Echinostomatoidea</taxon>
        <taxon>Echinostomatidae</taxon>
        <taxon>Echinostoma</taxon>
    </lineage>
</organism>
<dbReference type="WBParaSite" id="ECPE_0001416101-mRNA-1">
    <property type="protein sequence ID" value="ECPE_0001416101-mRNA-1"/>
    <property type="gene ID" value="ECPE_0001416101"/>
</dbReference>
<evidence type="ECO:0000256" key="4">
    <source>
        <dbReference type="ARBA" id="ARBA00023187"/>
    </source>
</evidence>
<comment type="subcellular location">
    <subcellularLocation>
        <location evidence="1">Nucleus</location>
    </subcellularLocation>
</comment>
<keyword evidence="8" id="KW-1185">Reference proteome</keyword>
<dbReference type="AlphaFoldDB" id="A0A183B4I6"/>
<keyword evidence="3" id="KW-0677">Repeat</keyword>